<dbReference type="InterPro" id="IPR012340">
    <property type="entry name" value="NA-bd_OB-fold"/>
</dbReference>
<dbReference type="Pfam" id="PF17657">
    <property type="entry name" value="DNA_pol3_finger"/>
    <property type="match status" value="1"/>
</dbReference>
<dbReference type="InterPro" id="IPR016195">
    <property type="entry name" value="Pol/histidinol_Pase-like"/>
</dbReference>
<gene>
    <name evidence="12" type="primary">dnaE</name>
    <name evidence="12" type="ORF">R5R33_15215</name>
</gene>
<keyword evidence="4" id="KW-0963">Cytoplasm</keyword>
<accession>A0AAU0MZ96</accession>
<evidence type="ECO:0000256" key="6">
    <source>
        <dbReference type="ARBA" id="ARBA00022695"/>
    </source>
</evidence>
<keyword evidence="13" id="KW-1185">Reference proteome</keyword>
<dbReference type="InterPro" id="IPR004805">
    <property type="entry name" value="DnaE2/DnaE/PolC"/>
</dbReference>
<evidence type="ECO:0000256" key="1">
    <source>
        <dbReference type="ARBA" id="ARBA00004496"/>
    </source>
</evidence>
<dbReference type="EC" id="2.7.7.7" evidence="2"/>
<dbReference type="Pfam" id="PF14579">
    <property type="entry name" value="HHH_6"/>
    <property type="match status" value="1"/>
</dbReference>
<dbReference type="InterPro" id="IPR011708">
    <property type="entry name" value="DNA_pol3_alpha_NTPase_dom"/>
</dbReference>
<dbReference type="Pfam" id="PF01336">
    <property type="entry name" value="tRNA_anti-codon"/>
    <property type="match status" value="1"/>
</dbReference>
<evidence type="ECO:0000256" key="4">
    <source>
        <dbReference type="ARBA" id="ARBA00022490"/>
    </source>
</evidence>
<evidence type="ECO:0000313" key="12">
    <source>
        <dbReference type="EMBL" id="WOX05076.1"/>
    </source>
</evidence>
<dbReference type="GO" id="GO:0008408">
    <property type="term" value="F:3'-5' exonuclease activity"/>
    <property type="evidence" value="ECO:0007669"/>
    <property type="project" value="InterPro"/>
</dbReference>
<dbReference type="GO" id="GO:0003887">
    <property type="term" value="F:DNA-directed DNA polymerase activity"/>
    <property type="evidence" value="ECO:0007669"/>
    <property type="project" value="UniProtKB-KW"/>
</dbReference>
<feature type="region of interest" description="Disordered" evidence="10">
    <location>
        <begin position="714"/>
        <end position="733"/>
    </location>
</feature>
<dbReference type="Gene3D" id="2.40.50.140">
    <property type="entry name" value="Nucleic acid-binding proteins"/>
    <property type="match status" value="1"/>
</dbReference>
<dbReference type="NCBIfam" id="NF004226">
    <property type="entry name" value="PRK05673.1"/>
    <property type="match status" value="1"/>
</dbReference>
<dbReference type="CDD" id="cd07433">
    <property type="entry name" value="PHP_PolIIIA_DnaE1"/>
    <property type="match status" value="1"/>
</dbReference>
<dbReference type="Proteomes" id="UP001302477">
    <property type="component" value="Chromosome"/>
</dbReference>
<dbReference type="InterPro" id="IPR029460">
    <property type="entry name" value="DNAPol_HHH"/>
</dbReference>
<dbReference type="Pfam" id="PF07733">
    <property type="entry name" value="DNA_pol3_alpha"/>
    <property type="match status" value="1"/>
</dbReference>
<evidence type="ECO:0000256" key="5">
    <source>
        <dbReference type="ARBA" id="ARBA00022679"/>
    </source>
</evidence>
<feature type="domain" description="Polymerase/histidinol phosphatase N-terminal" evidence="11">
    <location>
        <begin position="6"/>
        <end position="73"/>
    </location>
</feature>
<organism evidence="12 13">
    <name type="scientific">Microbulbifer pacificus</name>
    <dbReference type="NCBI Taxonomy" id="407164"/>
    <lineage>
        <taxon>Bacteria</taxon>
        <taxon>Pseudomonadati</taxon>
        <taxon>Pseudomonadota</taxon>
        <taxon>Gammaproteobacteria</taxon>
        <taxon>Cellvibrionales</taxon>
        <taxon>Microbulbiferaceae</taxon>
        <taxon>Microbulbifer</taxon>
    </lineage>
</organism>
<dbReference type="PANTHER" id="PTHR32294:SF0">
    <property type="entry name" value="DNA POLYMERASE III SUBUNIT ALPHA"/>
    <property type="match status" value="1"/>
</dbReference>
<keyword evidence="7" id="KW-0235">DNA replication</keyword>
<name>A0AAU0MZ96_9GAMM</name>
<dbReference type="EMBL" id="CP137555">
    <property type="protein sequence ID" value="WOX05076.1"/>
    <property type="molecule type" value="Genomic_DNA"/>
</dbReference>
<dbReference type="FunFam" id="1.10.10.1600:FF:000001">
    <property type="entry name" value="DNA polymerase III subunit alpha"/>
    <property type="match status" value="1"/>
</dbReference>
<dbReference type="Gene3D" id="1.10.150.870">
    <property type="match status" value="1"/>
</dbReference>
<dbReference type="GO" id="GO:0003676">
    <property type="term" value="F:nucleic acid binding"/>
    <property type="evidence" value="ECO:0007669"/>
    <property type="project" value="InterPro"/>
</dbReference>
<keyword evidence="8" id="KW-0239">DNA-directed DNA polymerase</keyword>
<dbReference type="InterPro" id="IPR049821">
    <property type="entry name" value="PolIIIA_DnaE1_PHP"/>
</dbReference>
<dbReference type="Gene3D" id="3.20.20.140">
    <property type="entry name" value="Metal-dependent hydrolases"/>
    <property type="match status" value="1"/>
</dbReference>
<comment type="subcellular location">
    <subcellularLocation>
        <location evidence="1">Cytoplasm</location>
    </subcellularLocation>
</comment>
<dbReference type="InterPro" id="IPR040982">
    <property type="entry name" value="DNA_pol3_finger"/>
</dbReference>
<dbReference type="CDD" id="cd04485">
    <property type="entry name" value="DnaE_OBF"/>
    <property type="match status" value="1"/>
</dbReference>
<evidence type="ECO:0000256" key="9">
    <source>
        <dbReference type="ARBA" id="ARBA00049244"/>
    </source>
</evidence>
<dbReference type="KEGG" id="mpaf:R5R33_15215"/>
<dbReference type="NCBIfam" id="TIGR00594">
    <property type="entry name" value="polc"/>
    <property type="match status" value="1"/>
</dbReference>
<dbReference type="InterPro" id="IPR004013">
    <property type="entry name" value="PHP_dom"/>
</dbReference>
<dbReference type="InterPro" id="IPR004365">
    <property type="entry name" value="NA-bd_OB_tRNA"/>
</dbReference>
<dbReference type="Gene3D" id="1.10.10.1600">
    <property type="entry name" value="Bacterial DNA polymerase III alpha subunit, thumb domain"/>
    <property type="match status" value="1"/>
</dbReference>
<keyword evidence="5 12" id="KW-0808">Transferase</keyword>
<dbReference type="Pfam" id="PF20914">
    <property type="entry name" value="DNA_pol_IIIA_C"/>
    <property type="match status" value="1"/>
</dbReference>
<dbReference type="InterPro" id="IPR041931">
    <property type="entry name" value="DNA_pol3_alpha_thumb_dom"/>
</dbReference>
<dbReference type="Pfam" id="PF02811">
    <property type="entry name" value="PHP"/>
    <property type="match status" value="1"/>
</dbReference>
<keyword evidence="6 12" id="KW-0548">Nucleotidyltransferase</keyword>
<reference evidence="12 13" key="1">
    <citation type="submission" date="2023-10" db="EMBL/GenBank/DDBJ databases">
        <title>Description of Microbulbifer bruguierae sp. nov., isolated from the sediments of mangrove plant Bruguiera sexangula and comparative genomic analyses of the genus Microbulbifer.</title>
        <authorList>
            <person name="Long M."/>
        </authorList>
    </citation>
    <scope>NUCLEOTIDE SEQUENCE [LARGE SCALE GENOMIC DNA]</scope>
    <source>
        <strain evidence="12 13">SPO729</strain>
    </source>
</reference>
<dbReference type="RefSeq" id="WP_318953550.1">
    <property type="nucleotide sequence ID" value="NZ_CP137555.1"/>
</dbReference>
<dbReference type="FunFam" id="1.10.150.870:FF:000001">
    <property type="entry name" value="DNA polymerase III subunit alpha"/>
    <property type="match status" value="1"/>
</dbReference>
<dbReference type="SUPFAM" id="SSF89550">
    <property type="entry name" value="PHP domain-like"/>
    <property type="match status" value="1"/>
</dbReference>
<dbReference type="SMART" id="SM00481">
    <property type="entry name" value="POLIIIAc"/>
    <property type="match status" value="1"/>
</dbReference>
<dbReference type="InterPro" id="IPR048472">
    <property type="entry name" value="DNA_pol_IIIA_C"/>
</dbReference>
<comment type="catalytic activity">
    <reaction evidence="9">
        <text>DNA(n) + a 2'-deoxyribonucleoside 5'-triphosphate = DNA(n+1) + diphosphate</text>
        <dbReference type="Rhea" id="RHEA:22508"/>
        <dbReference type="Rhea" id="RHEA-COMP:17339"/>
        <dbReference type="Rhea" id="RHEA-COMP:17340"/>
        <dbReference type="ChEBI" id="CHEBI:33019"/>
        <dbReference type="ChEBI" id="CHEBI:61560"/>
        <dbReference type="ChEBI" id="CHEBI:173112"/>
        <dbReference type="EC" id="2.7.7.7"/>
    </reaction>
</comment>
<dbReference type="GO" id="GO:0006260">
    <property type="term" value="P:DNA replication"/>
    <property type="evidence" value="ECO:0007669"/>
    <property type="project" value="UniProtKB-KW"/>
</dbReference>
<protein>
    <recommendedName>
        <fullName evidence="3">DNA polymerase III subunit alpha</fullName>
        <ecNumber evidence="2">2.7.7.7</ecNumber>
    </recommendedName>
</protein>
<dbReference type="AlphaFoldDB" id="A0AAU0MZ96"/>
<evidence type="ECO:0000256" key="10">
    <source>
        <dbReference type="SAM" id="MobiDB-lite"/>
    </source>
</evidence>
<dbReference type="PANTHER" id="PTHR32294">
    <property type="entry name" value="DNA POLYMERASE III SUBUNIT ALPHA"/>
    <property type="match status" value="1"/>
</dbReference>
<feature type="compositionally biased region" description="Basic and acidic residues" evidence="10">
    <location>
        <begin position="715"/>
        <end position="733"/>
    </location>
</feature>
<dbReference type="InterPro" id="IPR003141">
    <property type="entry name" value="Pol/His_phosphatase_N"/>
</dbReference>
<dbReference type="GO" id="GO:0005737">
    <property type="term" value="C:cytoplasm"/>
    <property type="evidence" value="ECO:0007669"/>
    <property type="project" value="UniProtKB-SubCell"/>
</dbReference>
<proteinExistence type="predicted"/>
<sequence>MTQPFVHLRIHSEYSLIDGLVRIKPLIGRLAELEMPAAAITDQTNFYAQVKFYKACLGAGIKPITGADFWLREGGEEQPTLLTLYALNTTGYRNITELISRAWMEGQYHGHAYIQREWVKEYAEGVLMLSGAKYGDVGRALIAGRNSQAEALANEWASIFPGRYYLELQRTGRPGDEEYLHAAVKLAGQLNLPVVATNDVRFLEDSEFEAHEVRVCIREGRTLDDPRRERRYSSEQYLRSPEEMCELFKDLPEALENTVEIARRCSAPIQLGKYFLPQFPIPEGMTENEFFEKVSFDGLYDRLETILDKSAPDYEARKKVYEDRLRFELDIVIQMGFPGYFLIVMDFIQWAKDHNIPVGPGRGSGAGSLIAYSQKITDLDPLQYDLLFERFLNPERVSMPDFDVDFCMEKRDRVINYVAENYGRNAVSQIITFGTMAAKAVVRDVARVQGKSYGLADKLSKMIPADVGMTLQKAFEQEEVLREFLENDEEGQEIWEMALQLEGVARNVGKHAGGVVIAPTKLTDFAPLYCDETGAGLVTQFDKNDVEDAGLVKFDFLGLRTLTIIDWAKVMVDEQRAREGLEPLVIETLPLDDEETFKLIKRAETTAVFQLESRGMKDLIKRLQPDNLEDMIALVALFRPGPLQSGMVDDFINRKHGRAQVAYPDAKYQHEKLKPILEPTYGVIVYQEQVMQIAQELAGYTLGGADMLRRAMGKKKPEEMAKQRSTFEDGAKSEGVDPELAMKIFDLVEKFAGYGFNKSHSAAYALVSYQTAWLKAHYPAQFMAATMSSDMDKTDKVVTFIEECRAMKLDLVPPDVNLGNYQFSVPVSDNGDNRIIYGLGAIKGLGEGPIENIISERQKNGPFTDLFDFCSRIDPRKVNKRALEALVRSGALDSIGPDASGDDGLNYSRAVLFDALDEAVKAAEQQSKNDSAGMMDLFGEVVRTASDGDVYQDFRGARPWSIRERLEGEKNTLGLYLTGHPIDEYEDELKHLVQARIADLKPGRDNQKVAGLVVGMRVMKTKRGDSMAIVTLDDRSARIEAAVFSEAFGQHREKLVKDSLLVLEGSISHDDYSGGLKMSVNSVSTLDDLRSGSVIGVTLKIDSAQALPKMGQRLSACLRPYVGGNCPILVEVERSDARGTFRLADEWKVEPNDQLIQSLREVVGRERVKLNYTQRQ</sequence>
<evidence type="ECO:0000256" key="2">
    <source>
        <dbReference type="ARBA" id="ARBA00012417"/>
    </source>
</evidence>
<evidence type="ECO:0000256" key="8">
    <source>
        <dbReference type="ARBA" id="ARBA00022932"/>
    </source>
</evidence>
<evidence type="ECO:0000259" key="11">
    <source>
        <dbReference type="SMART" id="SM00481"/>
    </source>
</evidence>
<evidence type="ECO:0000313" key="13">
    <source>
        <dbReference type="Proteomes" id="UP001302477"/>
    </source>
</evidence>
<evidence type="ECO:0000256" key="7">
    <source>
        <dbReference type="ARBA" id="ARBA00022705"/>
    </source>
</evidence>
<evidence type="ECO:0000256" key="3">
    <source>
        <dbReference type="ARBA" id="ARBA00019114"/>
    </source>
</evidence>